<evidence type="ECO:0000256" key="4">
    <source>
        <dbReference type="ARBA" id="ARBA00022729"/>
    </source>
</evidence>
<dbReference type="OrthoDB" id="9793175at2"/>
<name>A0A318M8P2_9PSEU</name>
<comment type="caution">
    <text evidence="6">The sequence shown here is derived from an EMBL/GenBank/DDBJ whole genome shotgun (WGS) entry which is preliminary data.</text>
</comment>
<evidence type="ECO:0000313" key="6">
    <source>
        <dbReference type="EMBL" id="PXY34014.1"/>
    </source>
</evidence>
<dbReference type="RefSeq" id="WP_110338036.1">
    <property type="nucleotide sequence ID" value="NZ_JBHVKT010000010.1"/>
</dbReference>
<dbReference type="PANTHER" id="PTHR30532">
    <property type="entry name" value="IRON III DICITRATE-BINDING PERIPLASMIC PROTEIN"/>
    <property type="match status" value="1"/>
</dbReference>
<keyword evidence="3" id="KW-0813">Transport</keyword>
<dbReference type="Gene3D" id="3.40.50.1980">
    <property type="entry name" value="Nitrogenase molybdenum iron protein domain"/>
    <property type="match status" value="2"/>
</dbReference>
<evidence type="ECO:0000259" key="5">
    <source>
        <dbReference type="PROSITE" id="PS50983"/>
    </source>
</evidence>
<comment type="similarity">
    <text evidence="2">Belongs to the bacterial solute-binding protein 8 family.</text>
</comment>
<comment type="subcellular location">
    <subcellularLocation>
        <location evidence="1">Cell envelope</location>
    </subcellularLocation>
</comment>
<evidence type="ECO:0000313" key="7">
    <source>
        <dbReference type="Proteomes" id="UP000247892"/>
    </source>
</evidence>
<dbReference type="SUPFAM" id="SSF53807">
    <property type="entry name" value="Helical backbone' metal receptor"/>
    <property type="match status" value="1"/>
</dbReference>
<feature type="domain" description="Fe/B12 periplasmic-binding" evidence="5">
    <location>
        <begin position="64"/>
        <end position="330"/>
    </location>
</feature>
<dbReference type="Pfam" id="PF01497">
    <property type="entry name" value="Peripla_BP_2"/>
    <property type="match status" value="1"/>
</dbReference>
<dbReference type="GO" id="GO:0030288">
    <property type="term" value="C:outer membrane-bounded periplasmic space"/>
    <property type="evidence" value="ECO:0007669"/>
    <property type="project" value="TreeGrafter"/>
</dbReference>
<keyword evidence="4" id="KW-0732">Signal</keyword>
<reference evidence="6 7" key="1">
    <citation type="submission" date="2016-07" db="EMBL/GenBank/DDBJ databases">
        <title>Draft genome sequence of Prauserella sp. YIM 121212, isolated from alkaline soil.</title>
        <authorList>
            <person name="Ruckert C."/>
            <person name="Albersmeier A."/>
            <person name="Jiang C.-L."/>
            <person name="Jiang Y."/>
            <person name="Kalinowski J."/>
            <person name="Schneider O."/>
            <person name="Winkler A."/>
            <person name="Zotchev S.B."/>
        </authorList>
    </citation>
    <scope>NUCLEOTIDE SEQUENCE [LARGE SCALE GENOMIC DNA]</scope>
    <source>
        <strain evidence="6 7">YIM 121212</strain>
    </source>
</reference>
<dbReference type="CDD" id="cd01146">
    <property type="entry name" value="FhuD"/>
    <property type="match status" value="1"/>
</dbReference>
<gene>
    <name evidence="6" type="ORF">BA062_17575</name>
</gene>
<proteinExistence type="inferred from homology"/>
<evidence type="ECO:0000256" key="3">
    <source>
        <dbReference type="ARBA" id="ARBA00022448"/>
    </source>
</evidence>
<protein>
    <submittedName>
        <fullName evidence="6">Iron siderophore-binding protein</fullName>
    </submittedName>
</protein>
<dbReference type="InterPro" id="IPR002491">
    <property type="entry name" value="ABC_transptr_periplasmic_BD"/>
</dbReference>
<dbReference type="EMBL" id="MASU01000006">
    <property type="protein sequence ID" value="PXY34014.1"/>
    <property type="molecule type" value="Genomic_DNA"/>
</dbReference>
<dbReference type="PROSITE" id="PS51257">
    <property type="entry name" value="PROKAR_LIPOPROTEIN"/>
    <property type="match status" value="1"/>
</dbReference>
<dbReference type="AlphaFoldDB" id="A0A318M8P2"/>
<sequence>MIRLSRPWRAAFVAGAAACLALTACSPSNEEPSEQSGQSAEQGGFPRTVQHAMGEATLESRPQTVAALDSSYVDAALALETKVVAYTKYPSYDALPDYLGDDAQYGKDAKMIGELSSPDVEQLYDIAPDLIVSAKIRHEEIYNELSNVAPTVFSETTGATWKDNIRLLAKALGKEALAEQKIGAYEERAKQIGDAIKAKLGRTPTYSLVRFIEGEPTVRLYGSESFPGIVMSDVGLARPKGQPDAEGQIATDLSQENIGQLDADNVYVSTYADATQEAADPKAQFQSNPLWGTLKGKIADVNDDTWYTSVSLQGAHAMLDDIAKQFGVDPARA</sequence>
<evidence type="ECO:0000256" key="1">
    <source>
        <dbReference type="ARBA" id="ARBA00004196"/>
    </source>
</evidence>
<dbReference type="Proteomes" id="UP000247892">
    <property type="component" value="Unassembled WGS sequence"/>
</dbReference>
<evidence type="ECO:0000256" key="2">
    <source>
        <dbReference type="ARBA" id="ARBA00008814"/>
    </source>
</evidence>
<dbReference type="InterPro" id="IPR051313">
    <property type="entry name" value="Bact_iron-sidero_bind"/>
</dbReference>
<accession>A0A318M8P2</accession>
<dbReference type="PROSITE" id="PS50983">
    <property type="entry name" value="FE_B12_PBP"/>
    <property type="match status" value="1"/>
</dbReference>
<keyword evidence="7" id="KW-1185">Reference proteome</keyword>
<organism evidence="6 7">
    <name type="scientific">Prauserella flavalba</name>
    <dbReference type="NCBI Taxonomy" id="1477506"/>
    <lineage>
        <taxon>Bacteria</taxon>
        <taxon>Bacillati</taxon>
        <taxon>Actinomycetota</taxon>
        <taxon>Actinomycetes</taxon>
        <taxon>Pseudonocardiales</taxon>
        <taxon>Pseudonocardiaceae</taxon>
        <taxon>Prauserella</taxon>
    </lineage>
</organism>
<dbReference type="GO" id="GO:1901678">
    <property type="term" value="P:iron coordination entity transport"/>
    <property type="evidence" value="ECO:0007669"/>
    <property type="project" value="UniProtKB-ARBA"/>
</dbReference>
<dbReference type="PANTHER" id="PTHR30532:SF21">
    <property type="entry name" value="SIDEROPHORE-BINDING LIPOPROTEIN YFIY-RELATED"/>
    <property type="match status" value="1"/>
</dbReference>